<name>T0MHL5_9MICR</name>
<dbReference type="HOGENOM" id="CLU_1337850_0_0_1"/>
<dbReference type="GO" id="GO:0016301">
    <property type="term" value="F:kinase activity"/>
    <property type="evidence" value="ECO:0007669"/>
    <property type="project" value="UniProtKB-KW"/>
</dbReference>
<keyword evidence="1" id="KW-1133">Transmembrane helix</keyword>
<dbReference type="EMBL" id="KE647286">
    <property type="protein sequence ID" value="EQB60445.1"/>
    <property type="molecule type" value="Genomic_DNA"/>
</dbReference>
<keyword evidence="1" id="KW-0472">Membrane</keyword>
<sequence>MPFMILFSKYFLIDWSIVLYILPHINLKFQIYLLLKNIDTLKNLTYSLILLIVILILIYKVSIFDKIQKTNIMRKSFHIFLLSIYFYPSNFLINLSEIIFIILIIISCTDFLNKYLSILKSKRDTNRKFITSHIFLIVSCSILYKYVNLNVFRLNLISVCVLDAMASITGIFLKKNAKSFEGSLVGIISGIIFVYYLKKKYDFLF</sequence>
<feature type="transmembrane region" description="Helical" evidence="1">
    <location>
        <begin position="180"/>
        <end position="197"/>
    </location>
</feature>
<reference evidence="2 3" key="1">
    <citation type="journal article" date="2013" name="BMC Genomics">
        <title>Genome sequencing and comparative genomics of honey bee microsporidia, Nosema apis reveal novel insights into host-parasite interactions.</title>
        <authorList>
            <person name="Chen Yp."/>
            <person name="Pettis J.S."/>
            <person name="Zhao Y."/>
            <person name="Liu X."/>
            <person name="Tallon L.J."/>
            <person name="Sadzewicz L.D."/>
            <person name="Li R."/>
            <person name="Zheng H."/>
            <person name="Huang S."/>
            <person name="Zhang X."/>
            <person name="Hamilton M.C."/>
            <person name="Pernal S.F."/>
            <person name="Melathopoulos A.P."/>
            <person name="Yan X."/>
            <person name="Evans J.D."/>
        </authorList>
    </citation>
    <scope>NUCLEOTIDE SEQUENCE [LARGE SCALE GENOMIC DNA]</scope>
    <source>
        <strain evidence="2 3">BRL 01</strain>
    </source>
</reference>
<evidence type="ECO:0000256" key="1">
    <source>
        <dbReference type="SAM" id="Phobius"/>
    </source>
</evidence>
<feature type="transmembrane region" description="Helical" evidence="1">
    <location>
        <begin position="153"/>
        <end position="173"/>
    </location>
</feature>
<dbReference type="VEuPathDB" id="MicrosporidiaDB:NAPIS_ORF01989"/>
<accession>T0MHL5</accession>
<organism evidence="2 3">
    <name type="scientific">Vairimorpha apis BRL 01</name>
    <dbReference type="NCBI Taxonomy" id="1037528"/>
    <lineage>
        <taxon>Eukaryota</taxon>
        <taxon>Fungi</taxon>
        <taxon>Fungi incertae sedis</taxon>
        <taxon>Microsporidia</taxon>
        <taxon>Nosematidae</taxon>
        <taxon>Vairimorpha</taxon>
    </lineage>
</organism>
<proteinExistence type="predicted"/>
<feature type="transmembrane region" description="Helical" evidence="1">
    <location>
        <begin position="12"/>
        <end position="32"/>
    </location>
</feature>
<keyword evidence="1" id="KW-0812">Transmembrane</keyword>
<dbReference type="Proteomes" id="UP000053780">
    <property type="component" value="Unassembled WGS sequence"/>
</dbReference>
<dbReference type="OrthoDB" id="2190004at2759"/>
<evidence type="ECO:0000313" key="3">
    <source>
        <dbReference type="Proteomes" id="UP000053780"/>
    </source>
</evidence>
<keyword evidence="2" id="KW-0808">Transferase</keyword>
<protein>
    <submittedName>
        <fullName evidence="2">Dolichol kinase</fullName>
    </submittedName>
</protein>
<dbReference type="AlphaFoldDB" id="T0MHL5"/>
<keyword evidence="3" id="KW-1185">Reference proteome</keyword>
<feature type="transmembrane region" description="Helical" evidence="1">
    <location>
        <begin position="44"/>
        <end position="64"/>
    </location>
</feature>
<keyword evidence="2" id="KW-0418">Kinase</keyword>
<evidence type="ECO:0000313" key="2">
    <source>
        <dbReference type="EMBL" id="EQB60445.1"/>
    </source>
</evidence>
<gene>
    <name evidence="2" type="ORF">NAPIS_ORF01989</name>
</gene>